<dbReference type="Proteomes" id="UP000321484">
    <property type="component" value="Unassembled WGS sequence"/>
</dbReference>
<keyword evidence="2" id="KW-0812">Transmembrane</keyword>
<proteinExistence type="predicted"/>
<keyword evidence="4" id="KW-1185">Reference proteome</keyword>
<evidence type="ECO:0000313" key="4">
    <source>
        <dbReference type="Proteomes" id="UP000321484"/>
    </source>
</evidence>
<protein>
    <recommendedName>
        <fullName evidence="5">DUF4386 domain-containing protein</fullName>
    </recommendedName>
</protein>
<comment type="caution">
    <text evidence="3">The sequence shown here is derived from an EMBL/GenBank/DDBJ whole genome shotgun (WGS) entry which is preliminary data.</text>
</comment>
<dbReference type="RefSeq" id="WP_186814463.1">
    <property type="nucleotide sequence ID" value="NZ_BJYK01000001.1"/>
</dbReference>
<evidence type="ECO:0000313" key="3">
    <source>
        <dbReference type="EMBL" id="GEN79372.1"/>
    </source>
</evidence>
<feature type="transmembrane region" description="Helical" evidence="2">
    <location>
        <begin position="189"/>
        <end position="206"/>
    </location>
</feature>
<feature type="transmembrane region" description="Helical" evidence="2">
    <location>
        <begin position="212"/>
        <end position="231"/>
    </location>
</feature>
<feature type="transmembrane region" description="Helical" evidence="2">
    <location>
        <begin position="78"/>
        <end position="100"/>
    </location>
</feature>
<keyword evidence="2" id="KW-0472">Membrane</keyword>
<gene>
    <name evidence="3" type="ORF">AFE02nite_11060</name>
</gene>
<keyword evidence="2" id="KW-1133">Transmembrane helix</keyword>
<dbReference type="AlphaFoldDB" id="A0A511YW04"/>
<evidence type="ECO:0008006" key="5">
    <source>
        <dbReference type="Google" id="ProtNLM"/>
    </source>
</evidence>
<feature type="transmembrane region" description="Helical" evidence="2">
    <location>
        <begin position="36"/>
        <end position="58"/>
    </location>
</feature>
<feature type="transmembrane region" description="Helical" evidence="2">
    <location>
        <begin position="154"/>
        <end position="177"/>
    </location>
</feature>
<sequence>MTTTTTGPTAPAASRQPATAPAPGADTPSRAWAATALLAGLTGIVSIQASMALSVNWTEVAGDPDAIVADLAERVPTLLVFHTATALCTVLLLVAAAGFGRRLRAGTPAGSLLPAVASGGLLLTSAAALLGGGLDTQFMFALGTPELVNTSGSFYSDWVATIPWLWLGAGVSALAVAVAGLRHRAVPRWIAVVSLLLGGLTVLTGVSPFQYLAGMVAPVWLVVVALGFLLGDRRR</sequence>
<evidence type="ECO:0000256" key="2">
    <source>
        <dbReference type="SAM" id="Phobius"/>
    </source>
</evidence>
<feature type="transmembrane region" description="Helical" evidence="2">
    <location>
        <begin position="112"/>
        <end position="134"/>
    </location>
</feature>
<organism evidence="3 4">
    <name type="scientific">Actinotalea fermentans</name>
    <dbReference type="NCBI Taxonomy" id="43671"/>
    <lineage>
        <taxon>Bacteria</taxon>
        <taxon>Bacillati</taxon>
        <taxon>Actinomycetota</taxon>
        <taxon>Actinomycetes</taxon>
        <taxon>Micrococcales</taxon>
        <taxon>Cellulomonadaceae</taxon>
        <taxon>Actinotalea</taxon>
    </lineage>
</organism>
<dbReference type="EMBL" id="BJYK01000001">
    <property type="protein sequence ID" value="GEN79372.1"/>
    <property type="molecule type" value="Genomic_DNA"/>
</dbReference>
<feature type="region of interest" description="Disordered" evidence="1">
    <location>
        <begin position="1"/>
        <end position="27"/>
    </location>
</feature>
<evidence type="ECO:0000256" key="1">
    <source>
        <dbReference type="SAM" id="MobiDB-lite"/>
    </source>
</evidence>
<reference evidence="3 4" key="1">
    <citation type="submission" date="2019-07" db="EMBL/GenBank/DDBJ databases">
        <title>Whole genome shotgun sequence of Actinotalea fermentans NBRC 105374.</title>
        <authorList>
            <person name="Hosoyama A."/>
            <person name="Uohara A."/>
            <person name="Ohji S."/>
            <person name="Ichikawa N."/>
        </authorList>
    </citation>
    <scope>NUCLEOTIDE SEQUENCE [LARGE SCALE GENOMIC DNA]</scope>
    <source>
        <strain evidence="3 4">NBRC 105374</strain>
    </source>
</reference>
<accession>A0A511YW04</accession>
<name>A0A511YW04_9CELL</name>